<dbReference type="InterPro" id="IPR001525">
    <property type="entry name" value="C5_MeTfrase"/>
</dbReference>
<dbReference type="GO" id="GO:0008168">
    <property type="term" value="F:methyltransferase activity"/>
    <property type="evidence" value="ECO:0007669"/>
    <property type="project" value="UniProtKB-KW"/>
</dbReference>
<sequence>MASIIISAVGERKETPRIWFEGEKLNREGFRVGEKYLVDDTRDDRLVLVRVKDDPDARVVSFRKRNGKLVPIIDINNKSLAKWFEVSQKLRIAIRRGKIIITKHILTGQVAARLEKARKALSERRKLAVHSHYHGAGVLDLAIHSGFARAGVGSFVQVAIEKERDYLDISLSRNPELFTPDSILIQGGVEEVIPDSRVPCDVFLAGLPCLGASVAGRAKMRHVKGESRTYLPEEHDTAGSLFFYTLNHIIASQPWLVILENVKAYSSSASMAVIRSVLSSAGYVVSERVLGGNEFGALEDRERLCVVAVTKGLEDVVDLTDVQPLMSKPDTLGEVLDDIPADSSMWRKMEYLAKKEKRDIADGKGFRRQLFTGEESRISTITRQYQKRRSTDPMILHPDRPELSRLLTPEEHCRCKGIPLKLIDDPAIATGTKHEVLGQSVIFPAFEAVGYALARQLSALISWPSDSALAA</sequence>
<dbReference type="PROSITE" id="PS51679">
    <property type="entry name" value="SAM_MT_C5"/>
    <property type="match status" value="1"/>
</dbReference>
<evidence type="ECO:0000256" key="3">
    <source>
        <dbReference type="ARBA" id="ARBA00022747"/>
    </source>
</evidence>
<dbReference type="Pfam" id="PF00145">
    <property type="entry name" value="DNA_methylase"/>
    <property type="match status" value="1"/>
</dbReference>
<dbReference type="EMBL" id="CP152382">
    <property type="protein sequence ID" value="XAF56186.1"/>
    <property type="molecule type" value="Genomic_DNA"/>
</dbReference>
<organism evidence="6 7">
    <name type="scientific">Marinobacter alkaliphilus</name>
    <dbReference type="NCBI Taxonomy" id="254719"/>
    <lineage>
        <taxon>Bacteria</taxon>
        <taxon>Pseudomonadati</taxon>
        <taxon>Pseudomonadota</taxon>
        <taxon>Gammaproteobacteria</taxon>
        <taxon>Pseudomonadales</taxon>
        <taxon>Marinobacteraceae</taxon>
        <taxon>Marinobacter</taxon>
    </lineage>
</organism>
<keyword evidence="3" id="KW-0680">Restriction system</keyword>
<comment type="catalytic activity">
    <reaction evidence="4">
        <text>a 2'-deoxycytidine in DNA + S-adenosyl-L-methionine = a 5-methyl-2'-deoxycytidine in DNA + S-adenosyl-L-homocysteine + H(+)</text>
        <dbReference type="Rhea" id="RHEA:13681"/>
        <dbReference type="Rhea" id="RHEA-COMP:11369"/>
        <dbReference type="Rhea" id="RHEA-COMP:11370"/>
        <dbReference type="ChEBI" id="CHEBI:15378"/>
        <dbReference type="ChEBI" id="CHEBI:57856"/>
        <dbReference type="ChEBI" id="CHEBI:59789"/>
        <dbReference type="ChEBI" id="CHEBI:85452"/>
        <dbReference type="ChEBI" id="CHEBI:85454"/>
        <dbReference type="EC" id="2.1.1.37"/>
    </reaction>
</comment>
<dbReference type="SUPFAM" id="SSF53335">
    <property type="entry name" value="S-adenosyl-L-methionine-dependent methyltransferases"/>
    <property type="match status" value="1"/>
</dbReference>
<feature type="active site" evidence="5">
    <location>
        <position position="209"/>
    </location>
</feature>
<gene>
    <name evidence="6" type="ORF">AAGT77_20745</name>
</gene>
<evidence type="ECO:0000256" key="1">
    <source>
        <dbReference type="ARBA" id="ARBA00022603"/>
    </source>
</evidence>
<keyword evidence="6" id="KW-0614">Plasmid</keyword>
<reference evidence="6 7" key="1">
    <citation type="submission" date="2024-04" db="EMBL/GenBank/DDBJ databases">
        <title>Marinobacter sp. SBY-1.</title>
        <authorList>
            <person name="Pan C."/>
        </authorList>
    </citation>
    <scope>NUCLEOTIDE SEQUENCE [LARGE SCALE GENOMIC DNA]</scope>
    <source>
        <strain evidence="6 7">SBY-1</strain>
        <plasmid evidence="6 7">unnamed2</plasmid>
    </source>
</reference>
<name>A0ABZ3E902_9GAMM</name>
<evidence type="ECO:0000313" key="6">
    <source>
        <dbReference type="EMBL" id="XAF56186.1"/>
    </source>
</evidence>
<keyword evidence="7" id="KW-1185">Reference proteome</keyword>
<evidence type="ECO:0000313" key="7">
    <source>
        <dbReference type="Proteomes" id="UP001445268"/>
    </source>
</evidence>
<evidence type="ECO:0000256" key="2">
    <source>
        <dbReference type="ARBA" id="ARBA00022679"/>
    </source>
</evidence>
<keyword evidence="5" id="KW-0949">S-adenosyl-L-methionine</keyword>
<keyword evidence="1 5" id="KW-0489">Methyltransferase</keyword>
<comment type="similarity">
    <text evidence="5">Belongs to the class I-like SAM-binding methyltransferase superfamily. C5-methyltransferase family.</text>
</comment>
<evidence type="ECO:0000256" key="5">
    <source>
        <dbReference type="PROSITE-ProRule" id="PRU01016"/>
    </source>
</evidence>
<keyword evidence="2 5" id="KW-0808">Transferase</keyword>
<dbReference type="InterPro" id="IPR029063">
    <property type="entry name" value="SAM-dependent_MTases_sf"/>
</dbReference>
<proteinExistence type="inferred from homology"/>
<dbReference type="Gene3D" id="3.40.50.150">
    <property type="entry name" value="Vaccinia Virus protein VP39"/>
    <property type="match status" value="1"/>
</dbReference>
<geneLocation type="plasmid" evidence="6 7">
    <name>unnamed2</name>
</geneLocation>
<dbReference type="GO" id="GO:0032259">
    <property type="term" value="P:methylation"/>
    <property type="evidence" value="ECO:0007669"/>
    <property type="project" value="UniProtKB-KW"/>
</dbReference>
<dbReference type="RefSeq" id="WP_342632734.1">
    <property type="nucleotide sequence ID" value="NZ_CP152382.1"/>
</dbReference>
<accession>A0ABZ3E902</accession>
<dbReference type="Proteomes" id="UP001445268">
    <property type="component" value="Plasmid unnamed2"/>
</dbReference>
<protein>
    <submittedName>
        <fullName evidence="6">DNA cytosine methyltransferase</fullName>
    </submittedName>
</protein>
<evidence type="ECO:0000256" key="4">
    <source>
        <dbReference type="ARBA" id="ARBA00047422"/>
    </source>
</evidence>